<dbReference type="Proteomes" id="UP000190961">
    <property type="component" value="Unassembled WGS sequence"/>
</dbReference>
<keyword evidence="3" id="KW-0804">Transcription</keyword>
<dbReference type="PANTHER" id="PTHR47894:SF1">
    <property type="entry name" value="HTH-TYPE TRANSCRIPTIONAL REGULATOR VQSM"/>
    <property type="match status" value="1"/>
</dbReference>
<evidence type="ECO:0000259" key="4">
    <source>
        <dbReference type="PROSITE" id="PS01124"/>
    </source>
</evidence>
<organism evidence="5 6">
    <name type="scientific">Ohtaekwangia koreensis</name>
    <dbReference type="NCBI Taxonomy" id="688867"/>
    <lineage>
        <taxon>Bacteria</taxon>
        <taxon>Pseudomonadati</taxon>
        <taxon>Bacteroidota</taxon>
        <taxon>Cytophagia</taxon>
        <taxon>Cytophagales</taxon>
        <taxon>Fulvivirgaceae</taxon>
        <taxon>Ohtaekwangia</taxon>
    </lineage>
</organism>
<evidence type="ECO:0000256" key="3">
    <source>
        <dbReference type="ARBA" id="ARBA00023163"/>
    </source>
</evidence>
<gene>
    <name evidence="5" type="ORF">SAMN05660236_1768</name>
</gene>
<keyword evidence="1" id="KW-0805">Transcription regulation</keyword>
<proteinExistence type="predicted"/>
<reference evidence="5 6" key="1">
    <citation type="submission" date="2017-02" db="EMBL/GenBank/DDBJ databases">
        <authorList>
            <person name="Peterson S.W."/>
        </authorList>
    </citation>
    <scope>NUCLEOTIDE SEQUENCE [LARGE SCALE GENOMIC DNA]</scope>
    <source>
        <strain evidence="5 6">DSM 25262</strain>
    </source>
</reference>
<dbReference type="EMBL" id="FUZU01000001">
    <property type="protein sequence ID" value="SKC58153.1"/>
    <property type="molecule type" value="Genomic_DNA"/>
</dbReference>
<evidence type="ECO:0000313" key="5">
    <source>
        <dbReference type="EMBL" id="SKC58153.1"/>
    </source>
</evidence>
<dbReference type="AlphaFoldDB" id="A0A1T5K3E3"/>
<dbReference type="SMART" id="SM00342">
    <property type="entry name" value="HTH_ARAC"/>
    <property type="match status" value="1"/>
</dbReference>
<accession>A0A1T5K3E3</accession>
<dbReference type="Gene3D" id="1.10.10.60">
    <property type="entry name" value="Homeodomain-like"/>
    <property type="match status" value="1"/>
</dbReference>
<dbReference type="STRING" id="688867.SAMN05660236_1768"/>
<sequence length="346" mass="38937">MAFLNSYICFMIEEQQKRFILSLLAYAVQRGISAQQLCKLSNIDLAALKKKGPIAISDKQRDDLWLNASHLSGDLLFGLHFGESMQLSALGIVGEIIKTSSTIGEALTHAAAMIPLVTDLVSMQVTRSKKTFILEYIPTAAGKKQEDTFTFQQMLDLLMVFTIHELDGLLLRKVEPYAVQYSFKISNAQEYERVLRCIPSRKAGKYTLEFENSYWDEPILTAHYELQKILLDAVTSISKESVSGETLQSKIYTYLFSNAYLGVLTLEEVAANFNVSARSLQRKLQEEGVTYQQLSDAVKKSLAVHYIQSGNYPLKEISAMLGYNELSAFTRAFKRWTGKAPVSYRG</sequence>
<dbReference type="Pfam" id="PF12833">
    <property type="entry name" value="HTH_18"/>
    <property type="match status" value="1"/>
</dbReference>
<keyword evidence="6" id="KW-1185">Reference proteome</keyword>
<evidence type="ECO:0000313" key="6">
    <source>
        <dbReference type="Proteomes" id="UP000190961"/>
    </source>
</evidence>
<dbReference type="GO" id="GO:0003700">
    <property type="term" value="F:DNA-binding transcription factor activity"/>
    <property type="evidence" value="ECO:0007669"/>
    <property type="project" value="InterPro"/>
</dbReference>
<dbReference type="SUPFAM" id="SSF46689">
    <property type="entry name" value="Homeodomain-like"/>
    <property type="match status" value="1"/>
</dbReference>
<dbReference type="InterPro" id="IPR032687">
    <property type="entry name" value="AraC-type_N"/>
</dbReference>
<dbReference type="InterPro" id="IPR009057">
    <property type="entry name" value="Homeodomain-like_sf"/>
</dbReference>
<dbReference type="GO" id="GO:0000976">
    <property type="term" value="F:transcription cis-regulatory region binding"/>
    <property type="evidence" value="ECO:0007669"/>
    <property type="project" value="TreeGrafter"/>
</dbReference>
<keyword evidence="2 5" id="KW-0238">DNA-binding</keyword>
<dbReference type="Pfam" id="PF12625">
    <property type="entry name" value="Arabinose_bd"/>
    <property type="match status" value="1"/>
</dbReference>
<dbReference type="PROSITE" id="PS01124">
    <property type="entry name" value="HTH_ARAC_FAMILY_2"/>
    <property type="match status" value="1"/>
</dbReference>
<protein>
    <submittedName>
        <fullName evidence="5">AraC-type DNA-binding protein</fullName>
    </submittedName>
</protein>
<dbReference type="GO" id="GO:0005829">
    <property type="term" value="C:cytosol"/>
    <property type="evidence" value="ECO:0007669"/>
    <property type="project" value="TreeGrafter"/>
</dbReference>
<evidence type="ECO:0000256" key="1">
    <source>
        <dbReference type="ARBA" id="ARBA00023015"/>
    </source>
</evidence>
<dbReference type="InterPro" id="IPR018060">
    <property type="entry name" value="HTH_AraC"/>
</dbReference>
<evidence type="ECO:0000256" key="2">
    <source>
        <dbReference type="ARBA" id="ARBA00023125"/>
    </source>
</evidence>
<dbReference type="PANTHER" id="PTHR47894">
    <property type="entry name" value="HTH-TYPE TRANSCRIPTIONAL REGULATOR GADX"/>
    <property type="match status" value="1"/>
</dbReference>
<feature type="domain" description="HTH araC/xylS-type" evidence="4">
    <location>
        <begin position="249"/>
        <end position="346"/>
    </location>
</feature>
<name>A0A1T5K3E3_9BACT</name>